<dbReference type="RefSeq" id="WP_106647046.1">
    <property type="nucleotide sequence ID" value="NZ_BMGO01000001.1"/>
</dbReference>
<evidence type="ECO:0000313" key="2">
    <source>
        <dbReference type="Proteomes" id="UP000232693"/>
    </source>
</evidence>
<evidence type="ECO:0000313" key="1">
    <source>
        <dbReference type="EMBL" id="AUD79223.1"/>
    </source>
</evidence>
<dbReference type="Pfam" id="PF00563">
    <property type="entry name" value="EAL"/>
    <property type="match status" value="1"/>
</dbReference>
<dbReference type="SMART" id="SM00052">
    <property type="entry name" value="EAL"/>
    <property type="match status" value="1"/>
</dbReference>
<dbReference type="PROSITE" id="PS50883">
    <property type="entry name" value="EAL"/>
    <property type="match status" value="1"/>
</dbReference>
<keyword evidence="2" id="KW-1185">Reference proteome</keyword>
<dbReference type="InterPro" id="IPR035919">
    <property type="entry name" value="EAL_sf"/>
</dbReference>
<dbReference type="GO" id="GO:0071111">
    <property type="term" value="F:cyclic-guanylate-specific phosphodiesterase activity"/>
    <property type="evidence" value="ECO:0007669"/>
    <property type="project" value="InterPro"/>
</dbReference>
<dbReference type="NCBIfam" id="TIGR00254">
    <property type="entry name" value="GGDEF"/>
    <property type="match status" value="1"/>
</dbReference>
<dbReference type="Pfam" id="PF00990">
    <property type="entry name" value="GGDEF"/>
    <property type="match status" value="1"/>
</dbReference>
<dbReference type="SUPFAM" id="SSF141868">
    <property type="entry name" value="EAL domain-like"/>
    <property type="match status" value="1"/>
</dbReference>
<dbReference type="EMBL" id="CP025120">
    <property type="protein sequence ID" value="AUD79223.1"/>
    <property type="molecule type" value="Genomic_DNA"/>
</dbReference>
<sequence>MKDNKSETMTKKKLSTAVRGALIYAVIGGLWILFSDKALESFTQDVDYISLLQTYKGWFYVFVTSALLFILLKRAIENTERLLSLDPLTQLPRHYQFTRLLDRLLKNSSSDKKVVLIYLDLCKFSQINQEFGHRKGDVVLQKLTGELWECFHENGALGRLGSDQFGIAVKVKNNDKLVEELPDIVFRLTQRVGLELKIPLKVCQGLAIAPYDGKDSKSLLSAASIALHNAKKSGDDQCSFFSHELSEIALHRQRLITELKSSEVFKYFKTVYQPQLSIADNTITGVEVLIRWIHPELGFISPEDFIPIAEDIGAMPNISRWVITNAKKELNEANLIPDTIKRVSINISARELNIEEQAQNLHQVFKENLDFASICQIEITETTAIYDISTSQKFIESLKELGLKFSIDDFGTGFTSLSNLKNLPVDELKIDRSFIDKIETENNSQIIVKSVIDLANNFGINSIAEGVENENQLEFLKNYNCDEAQGYYFAKPMGIDDLRKFVDG</sequence>
<dbReference type="Gene3D" id="3.20.20.450">
    <property type="entry name" value="EAL domain"/>
    <property type="match status" value="1"/>
</dbReference>
<dbReference type="KEGG" id="kpd:CW740_08185"/>
<dbReference type="InterPro" id="IPR043128">
    <property type="entry name" value="Rev_trsase/Diguanyl_cyclase"/>
</dbReference>
<organism evidence="1 2">
    <name type="scientific">Kangiella profundi</name>
    <dbReference type="NCBI Taxonomy" id="1561924"/>
    <lineage>
        <taxon>Bacteria</taxon>
        <taxon>Pseudomonadati</taxon>
        <taxon>Pseudomonadota</taxon>
        <taxon>Gammaproteobacteria</taxon>
        <taxon>Kangiellales</taxon>
        <taxon>Kangiellaceae</taxon>
        <taxon>Kangiella</taxon>
    </lineage>
</organism>
<dbReference type="Gene3D" id="3.30.70.270">
    <property type="match status" value="1"/>
</dbReference>
<dbReference type="InterPro" id="IPR050706">
    <property type="entry name" value="Cyclic-di-GMP_PDE-like"/>
</dbReference>
<dbReference type="PANTHER" id="PTHR33121:SF70">
    <property type="entry name" value="SIGNALING PROTEIN YKOW"/>
    <property type="match status" value="1"/>
</dbReference>
<dbReference type="CDD" id="cd01948">
    <property type="entry name" value="EAL"/>
    <property type="match status" value="1"/>
</dbReference>
<dbReference type="PANTHER" id="PTHR33121">
    <property type="entry name" value="CYCLIC DI-GMP PHOSPHODIESTERASE PDEF"/>
    <property type="match status" value="1"/>
</dbReference>
<dbReference type="Proteomes" id="UP000232693">
    <property type="component" value="Chromosome"/>
</dbReference>
<proteinExistence type="predicted"/>
<dbReference type="InterPro" id="IPR000160">
    <property type="entry name" value="GGDEF_dom"/>
</dbReference>
<gene>
    <name evidence="1" type="ORF">CW740_08185</name>
</gene>
<reference evidence="1 2" key="1">
    <citation type="submission" date="2017-12" db="EMBL/GenBank/DDBJ databases">
        <title>Kangiella profundi FT102 completed genome.</title>
        <authorList>
            <person name="Xu J."/>
            <person name="Wang J."/>
            <person name="Lu Y."/>
        </authorList>
    </citation>
    <scope>NUCLEOTIDE SEQUENCE [LARGE SCALE GENOMIC DNA]</scope>
    <source>
        <strain evidence="1 2">FT102</strain>
    </source>
</reference>
<dbReference type="SMART" id="SM00267">
    <property type="entry name" value="GGDEF"/>
    <property type="match status" value="1"/>
</dbReference>
<dbReference type="PROSITE" id="PS50887">
    <property type="entry name" value="GGDEF"/>
    <property type="match status" value="1"/>
</dbReference>
<dbReference type="SUPFAM" id="SSF55073">
    <property type="entry name" value="Nucleotide cyclase"/>
    <property type="match status" value="1"/>
</dbReference>
<dbReference type="InterPro" id="IPR001633">
    <property type="entry name" value="EAL_dom"/>
</dbReference>
<dbReference type="CDD" id="cd01949">
    <property type="entry name" value="GGDEF"/>
    <property type="match status" value="1"/>
</dbReference>
<dbReference type="InterPro" id="IPR029787">
    <property type="entry name" value="Nucleotide_cyclase"/>
</dbReference>
<name>A0A2K9AS30_9GAMM</name>
<accession>A0A2K9AS30</accession>
<dbReference type="AlphaFoldDB" id="A0A2K9AS30"/>
<protein>
    <submittedName>
        <fullName evidence="1">GGDEF-domain containing protein</fullName>
    </submittedName>
</protein>
<dbReference type="OrthoDB" id="8416215at2"/>